<keyword evidence="3" id="KW-1185">Reference proteome</keyword>
<feature type="domain" description="DUF397" evidence="1">
    <location>
        <begin position="4"/>
        <end position="57"/>
    </location>
</feature>
<dbReference type="InterPro" id="IPR007278">
    <property type="entry name" value="DUF397"/>
</dbReference>
<accession>A0A4U0SNH8</accession>
<evidence type="ECO:0000313" key="2">
    <source>
        <dbReference type="EMBL" id="TKA11336.1"/>
    </source>
</evidence>
<dbReference type="Proteomes" id="UP000305778">
    <property type="component" value="Unassembled WGS sequence"/>
</dbReference>
<sequence length="64" mass="6770">MSQLVWRKSSFSGGGNGDCIEIATGPDGLIHIRESDAPDVVAVTTPAKWGAFVKGIRAGEFDHL</sequence>
<dbReference type="EMBL" id="SUMC01000009">
    <property type="protein sequence ID" value="TKA11336.1"/>
    <property type="molecule type" value="Genomic_DNA"/>
</dbReference>
<dbReference type="OrthoDB" id="3402668at2"/>
<comment type="caution">
    <text evidence="2">The sequence shown here is derived from an EMBL/GenBank/DDBJ whole genome shotgun (WGS) entry which is preliminary data.</text>
</comment>
<name>A0A4U0SNH8_9ACTN</name>
<proteinExistence type="predicted"/>
<reference evidence="2 3" key="1">
    <citation type="submission" date="2019-04" db="EMBL/GenBank/DDBJ databases">
        <title>Streptomyces oryziradicis sp. nov., a novel actinomycete isolated from rhizosphere soil of rice (Oryza sativa L.).</title>
        <authorList>
            <person name="Li C."/>
        </authorList>
    </citation>
    <scope>NUCLEOTIDE SEQUENCE [LARGE SCALE GENOMIC DNA]</scope>
    <source>
        <strain evidence="2 3">NEAU-C40</strain>
    </source>
</reference>
<organism evidence="2 3">
    <name type="scientific">Actinacidiphila oryziradicis</name>
    <dbReference type="NCBI Taxonomy" id="2571141"/>
    <lineage>
        <taxon>Bacteria</taxon>
        <taxon>Bacillati</taxon>
        <taxon>Actinomycetota</taxon>
        <taxon>Actinomycetes</taxon>
        <taxon>Kitasatosporales</taxon>
        <taxon>Streptomycetaceae</taxon>
        <taxon>Actinacidiphila</taxon>
    </lineage>
</organism>
<evidence type="ECO:0000259" key="1">
    <source>
        <dbReference type="Pfam" id="PF04149"/>
    </source>
</evidence>
<evidence type="ECO:0000313" key="3">
    <source>
        <dbReference type="Proteomes" id="UP000305778"/>
    </source>
</evidence>
<dbReference type="AlphaFoldDB" id="A0A4U0SNH8"/>
<protein>
    <submittedName>
        <fullName evidence="2">DUF397 domain-containing protein</fullName>
    </submittedName>
</protein>
<gene>
    <name evidence="2" type="ORF">FCI23_13045</name>
</gene>
<dbReference type="Pfam" id="PF04149">
    <property type="entry name" value="DUF397"/>
    <property type="match status" value="1"/>
</dbReference>